<comment type="caution">
    <text evidence="1">The sequence shown here is derived from an EMBL/GenBank/DDBJ whole genome shotgun (WGS) entry which is preliminary data.</text>
</comment>
<proteinExistence type="predicted"/>
<gene>
    <name evidence="1" type="ORF">CLOLEP_00802</name>
</gene>
<protein>
    <submittedName>
        <fullName evidence="1">Uncharacterized protein</fullName>
    </submittedName>
</protein>
<evidence type="ECO:0000313" key="2">
    <source>
        <dbReference type="Proteomes" id="UP000003490"/>
    </source>
</evidence>
<sequence>MQKCSESGSAVNCAAYMPEVYKISMVRMAERSDKLANVRV</sequence>
<name>A7VQH2_9FIRM</name>
<evidence type="ECO:0000313" key="1">
    <source>
        <dbReference type="EMBL" id="EDO62383.1"/>
    </source>
</evidence>
<dbReference type="Proteomes" id="UP000003490">
    <property type="component" value="Unassembled WGS sequence"/>
</dbReference>
<accession>A7VQH2</accession>
<reference evidence="1 2" key="2">
    <citation type="submission" date="2007-08" db="EMBL/GenBank/DDBJ databases">
        <authorList>
            <person name="Fulton L."/>
            <person name="Clifton S."/>
            <person name="Fulton B."/>
            <person name="Xu J."/>
            <person name="Minx P."/>
            <person name="Pepin K.H."/>
            <person name="Johnson M."/>
            <person name="Thiruvilangam P."/>
            <person name="Bhonagiri V."/>
            <person name="Nash W.E."/>
            <person name="Wang C."/>
            <person name="Mardis E.R."/>
            <person name="Wilson R.K."/>
        </authorList>
    </citation>
    <scope>NUCLEOTIDE SEQUENCE [LARGE SCALE GENOMIC DNA]</scope>
    <source>
        <strain evidence="1 2">DSM 753</strain>
    </source>
</reference>
<organism evidence="1 2">
    <name type="scientific">[Clostridium] leptum DSM 753</name>
    <dbReference type="NCBI Taxonomy" id="428125"/>
    <lineage>
        <taxon>Bacteria</taxon>
        <taxon>Bacillati</taxon>
        <taxon>Bacillota</taxon>
        <taxon>Clostridia</taxon>
        <taxon>Eubacteriales</taxon>
        <taxon>Oscillospiraceae</taxon>
        <taxon>Oscillospiraceae incertae sedis</taxon>
    </lineage>
</organism>
<reference evidence="1 2" key="1">
    <citation type="submission" date="2007-08" db="EMBL/GenBank/DDBJ databases">
        <title>Draft genome sequence of Clostridium leptum (DSM 753).</title>
        <authorList>
            <person name="Sudarsanam P."/>
            <person name="Ley R."/>
            <person name="Guruge J."/>
            <person name="Turnbaugh P.J."/>
            <person name="Mahowald M."/>
            <person name="Liep D."/>
            <person name="Gordon J."/>
        </authorList>
    </citation>
    <scope>NUCLEOTIDE SEQUENCE [LARGE SCALE GENOMIC DNA]</scope>
    <source>
        <strain evidence="1 2">DSM 753</strain>
    </source>
</reference>
<dbReference type="EMBL" id="ABCB02000015">
    <property type="protein sequence ID" value="EDO62383.1"/>
    <property type="molecule type" value="Genomic_DNA"/>
</dbReference>
<dbReference type="HOGENOM" id="CLU_3287414_0_0_9"/>
<dbReference type="AlphaFoldDB" id="A7VQH2"/>